<dbReference type="PANTHER" id="PTHR14136:SF17">
    <property type="entry name" value="BTB_POZ DOMAIN-CONTAINING PROTEIN KCTD9"/>
    <property type="match status" value="1"/>
</dbReference>
<feature type="transmembrane region" description="Helical" evidence="1">
    <location>
        <begin position="117"/>
        <end position="134"/>
    </location>
</feature>
<dbReference type="OrthoDB" id="528457at2"/>
<accession>A0A4Q7EG24</accession>
<protein>
    <recommendedName>
        <fullName evidence="4">Pentapeptide repeat-containing protein</fullName>
    </recommendedName>
</protein>
<dbReference type="Proteomes" id="UP000292459">
    <property type="component" value="Unassembled WGS sequence"/>
</dbReference>
<sequence>MSDRGKYHGQRLKTKDVLRDYAAGERDFRGSILRGCHFEDADLSGADFTGADIRDVQFIDTDLLETKFCSIKTSLQLSQSIFEIIKIAAVALVAGVIQGTSGSIISGFHILGSPTNPLGIVAGLIPVIVAYFIIWDQGFNIRALKYIIYSAILSLALVVAVSIIKTTDFAEAQSFAVSVVVSVIGAFAVSATGGAFALALAIIIAILCAFSTHIALAIALVTSLSAAISVGVLIANGYAGSIAIYGACICAFINFIFTVIIICFLRQDDHRFWPLRLRSIAFSATGTKFIGADLTRASFANSDLNRANFSSSSQRPILLKNVRWRNVENFERTFLGFEYSNLDDPWLRDLLVSLDGVNRDFSYDDLRGVNLAGATLHRINLIGADLNGATLAGAELHGANLTNAQCVGTDFTGAHLTGACLEAWNIDETTILKDIDCQYVFLKAEPDAQGNRERRPHNPDKIFQPGDFEKFFKEMLDTVQILIRQGIHPQVFRDTLAQLMADYHLPDDAVQGYERKGEDMLVTVAVPPGTNKGKFEQDFDELQALKLEAARARGLLEGERKRADDLKAIMLSLGPAASNVTVTTTAMTHSNNPNISAADGSFVNTGNNLQGNVINLGEISGQVSLHYGQDADKILQTLESLQSYAQTFPETEKEAVQVHLEDLTHDLQQFKKPSPARLKTRLMGLLRIAVALGTGIATATDFANNVLELADKLAVPIEVLEPQLREFKAIHPNFDWQPPDNSELEHK</sequence>
<dbReference type="InterPro" id="IPR001646">
    <property type="entry name" value="5peptide_repeat"/>
</dbReference>
<keyword evidence="3" id="KW-1185">Reference proteome</keyword>
<evidence type="ECO:0000313" key="2">
    <source>
        <dbReference type="EMBL" id="RZM82794.1"/>
    </source>
</evidence>
<dbReference type="InterPro" id="IPR051082">
    <property type="entry name" value="Pentapeptide-BTB/POZ_domain"/>
</dbReference>
<reference evidence="2 3" key="1">
    <citation type="submission" date="2018-11" db="EMBL/GenBank/DDBJ databases">
        <title>Whole genome sequencing of an environmental sample.</title>
        <authorList>
            <person name="Sarangi A.N."/>
            <person name="Singh D."/>
            <person name="Tripathy S."/>
        </authorList>
    </citation>
    <scope>NUCLEOTIDE SEQUENCE [LARGE SCALE GENOMIC DNA]</scope>
    <source>
        <strain evidence="2 3">Lakshadweep</strain>
    </source>
</reference>
<feature type="transmembrane region" description="Helical" evidence="1">
    <location>
        <begin position="214"/>
        <end position="236"/>
    </location>
</feature>
<dbReference type="Pfam" id="PF00805">
    <property type="entry name" value="Pentapeptide"/>
    <property type="match status" value="3"/>
</dbReference>
<name>A0A4Q7EG24_9CYAN</name>
<feature type="transmembrane region" description="Helical" evidence="1">
    <location>
        <begin position="242"/>
        <end position="265"/>
    </location>
</feature>
<feature type="transmembrane region" description="Helical" evidence="1">
    <location>
        <begin position="87"/>
        <end position="111"/>
    </location>
</feature>
<dbReference type="SUPFAM" id="SSF141571">
    <property type="entry name" value="Pentapeptide repeat-like"/>
    <property type="match status" value="1"/>
</dbReference>
<feature type="transmembrane region" description="Helical" evidence="1">
    <location>
        <begin position="146"/>
        <end position="164"/>
    </location>
</feature>
<evidence type="ECO:0008006" key="4">
    <source>
        <dbReference type="Google" id="ProtNLM"/>
    </source>
</evidence>
<comment type="caution">
    <text evidence="2">The sequence shown here is derived from an EMBL/GenBank/DDBJ whole genome shotgun (WGS) entry which is preliminary data.</text>
</comment>
<proteinExistence type="predicted"/>
<feature type="transmembrane region" description="Helical" evidence="1">
    <location>
        <begin position="176"/>
        <end position="207"/>
    </location>
</feature>
<dbReference type="AlphaFoldDB" id="A0A4Q7EG24"/>
<evidence type="ECO:0000313" key="3">
    <source>
        <dbReference type="Proteomes" id="UP000292459"/>
    </source>
</evidence>
<organism evidence="2 3">
    <name type="scientific">Leptolyngbya iicbica LK</name>
    <dbReference type="NCBI Taxonomy" id="2294035"/>
    <lineage>
        <taxon>Bacteria</taxon>
        <taxon>Bacillati</taxon>
        <taxon>Cyanobacteriota</taxon>
        <taxon>Cyanophyceae</taxon>
        <taxon>Leptolyngbyales</taxon>
        <taxon>Leptolyngbyaceae</taxon>
        <taxon>Leptolyngbya group</taxon>
        <taxon>Leptolyngbya</taxon>
        <taxon>Leptolyngbya iicbica</taxon>
    </lineage>
</organism>
<keyword evidence="1" id="KW-1133">Transmembrane helix</keyword>
<dbReference type="EMBL" id="QVFV01000001">
    <property type="protein sequence ID" value="RZM82794.1"/>
    <property type="molecule type" value="Genomic_DNA"/>
</dbReference>
<keyword evidence="1" id="KW-0472">Membrane</keyword>
<dbReference type="PANTHER" id="PTHR14136">
    <property type="entry name" value="BTB_POZ DOMAIN-CONTAINING PROTEIN KCTD9"/>
    <property type="match status" value="1"/>
</dbReference>
<gene>
    <name evidence="2" type="ORF">DYY88_06155</name>
</gene>
<evidence type="ECO:0000256" key="1">
    <source>
        <dbReference type="SAM" id="Phobius"/>
    </source>
</evidence>
<keyword evidence="1" id="KW-0812">Transmembrane</keyword>
<dbReference type="Gene3D" id="2.160.20.80">
    <property type="entry name" value="E3 ubiquitin-protein ligase SopA"/>
    <property type="match status" value="2"/>
</dbReference>